<dbReference type="Pfam" id="PF13966">
    <property type="entry name" value="zf-RVT"/>
    <property type="match status" value="1"/>
</dbReference>
<feature type="domain" description="Reverse transcriptase zinc-binding" evidence="1">
    <location>
        <begin position="224"/>
        <end position="308"/>
    </location>
</feature>
<evidence type="ECO:0000259" key="1">
    <source>
        <dbReference type="Pfam" id="PF13966"/>
    </source>
</evidence>
<proteinExistence type="predicted"/>
<name>A0A1R3L2W3_9ROSI</name>
<comment type="caution">
    <text evidence="2">The sequence shown here is derived from an EMBL/GenBank/DDBJ whole genome shotgun (WGS) entry which is preliminary data.</text>
</comment>
<dbReference type="InterPro" id="IPR026960">
    <property type="entry name" value="RVT-Znf"/>
</dbReference>
<reference evidence="3" key="1">
    <citation type="submission" date="2013-09" db="EMBL/GenBank/DDBJ databases">
        <title>Corchorus olitorius genome sequencing.</title>
        <authorList>
            <person name="Alam M."/>
            <person name="Haque M.S."/>
            <person name="Islam M.S."/>
            <person name="Emdad E.M."/>
            <person name="Islam M.M."/>
            <person name="Ahmed B."/>
            <person name="Halim A."/>
            <person name="Hossen Q.M.M."/>
            <person name="Hossain M.Z."/>
            <person name="Ahmed R."/>
            <person name="Khan M.M."/>
            <person name="Islam R."/>
            <person name="Rashid M.M."/>
            <person name="Khan S.A."/>
            <person name="Rahman M.S."/>
            <person name="Alam M."/>
            <person name="Yahiya A.S."/>
            <person name="Khan M.S."/>
            <person name="Azam M.S."/>
            <person name="Haque T."/>
            <person name="Lashkar M.Z.H."/>
            <person name="Akhand A.I."/>
            <person name="Morshed G."/>
            <person name="Roy S."/>
            <person name="Uddin K.S."/>
            <person name="Rabeya T."/>
            <person name="Hossain A.S."/>
            <person name="Chowdhury A."/>
            <person name="Snigdha A.R."/>
            <person name="Mortoza M.S."/>
            <person name="Matin S.A."/>
            <person name="Hoque S.M.E."/>
            <person name="Islam M.K."/>
            <person name="Roy D.K."/>
            <person name="Haider R."/>
            <person name="Moosa M.M."/>
            <person name="Elias S.M."/>
            <person name="Hasan A.M."/>
            <person name="Jahan S."/>
            <person name="Shafiuddin M."/>
            <person name="Mahmood N."/>
            <person name="Shommy N.S."/>
        </authorList>
    </citation>
    <scope>NUCLEOTIDE SEQUENCE [LARGE SCALE GENOMIC DNA]</scope>
    <source>
        <strain evidence="3">cv. O-4</strain>
    </source>
</reference>
<evidence type="ECO:0000313" key="2">
    <source>
        <dbReference type="EMBL" id="OMP13682.1"/>
    </source>
</evidence>
<organism evidence="2 3">
    <name type="scientific">Corchorus olitorius</name>
    <dbReference type="NCBI Taxonomy" id="93759"/>
    <lineage>
        <taxon>Eukaryota</taxon>
        <taxon>Viridiplantae</taxon>
        <taxon>Streptophyta</taxon>
        <taxon>Embryophyta</taxon>
        <taxon>Tracheophyta</taxon>
        <taxon>Spermatophyta</taxon>
        <taxon>Magnoliopsida</taxon>
        <taxon>eudicotyledons</taxon>
        <taxon>Gunneridae</taxon>
        <taxon>Pentapetalae</taxon>
        <taxon>rosids</taxon>
        <taxon>malvids</taxon>
        <taxon>Malvales</taxon>
        <taxon>Malvaceae</taxon>
        <taxon>Grewioideae</taxon>
        <taxon>Apeibeae</taxon>
        <taxon>Corchorus</taxon>
    </lineage>
</organism>
<protein>
    <recommendedName>
        <fullName evidence="1">Reverse transcriptase zinc-binding domain-containing protein</fullName>
    </recommendedName>
</protein>
<keyword evidence="3" id="KW-1185">Reference proteome</keyword>
<dbReference type="STRING" id="93759.A0A1R3L2W3"/>
<dbReference type="AlphaFoldDB" id="A0A1R3L2W3"/>
<evidence type="ECO:0000313" key="3">
    <source>
        <dbReference type="Proteomes" id="UP000187203"/>
    </source>
</evidence>
<dbReference type="Proteomes" id="UP000187203">
    <property type="component" value="Unassembled WGS sequence"/>
</dbReference>
<accession>A0A1R3L2W3</accession>
<dbReference type="OrthoDB" id="1000146at2759"/>
<dbReference type="EMBL" id="AWUE01003561">
    <property type="protein sequence ID" value="OMP13682.1"/>
    <property type="molecule type" value="Genomic_DNA"/>
</dbReference>
<sequence length="422" mass="48367">MAARVTLVNSVVASTASYYMQAMKMSVSTLNELDRISRNFIWGSTNERRKLHYVNWETVTNSKENGGLGIKAAKHLNEAFMAKLSWEVIHNDAALWVQVLRNKYLMHNRSPSNQSGLWKGMGISSHILNKGIKWVVRDGSRVSFWLDNWSDLGILRELISGPFTINDAQLMVKDLITEDGIWDFSHLSFSLPESICQVLRAVPLQLYSRGEDCIVWKGDSSGKFTTKSAYQIAKTNSTIDVPWRWIWKAPTYPKIQCFLWQMAHQKLATNSFLNCIGLQPLSTCPICNSQPETVEHLFRLCPAAVALWNQLQTPLSPSQMSFFDWLRTNCANRDPSHFMNIPWNIIFCFTVWFHWNARNLKVFGSDKPFKDPILSIVERAAEYFALYCNEPQTICGPVNLFVDRETNVSRPFVEELNAPRDV</sequence>
<dbReference type="PANTHER" id="PTHR33116">
    <property type="entry name" value="REVERSE TRANSCRIPTASE ZINC-BINDING DOMAIN-CONTAINING PROTEIN-RELATED-RELATED"/>
    <property type="match status" value="1"/>
</dbReference>
<gene>
    <name evidence="2" type="ORF">COLO4_01156</name>
</gene>
<dbReference type="PANTHER" id="PTHR33116:SF78">
    <property type="entry name" value="OS12G0587133 PROTEIN"/>
    <property type="match status" value="1"/>
</dbReference>